<reference evidence="3 4" key="1">
    <citation type="submission" date="2021-01" db="EMBL/GenBank/DDBJ databases">
        <title>Whole genome shotgun sequence of Cellulomonas phragmiteti NBRC 110785.</title>
        <authorList>
            <person name="Komaki H."/>
            <person name="Tamura T."/>
        </authorList>
    </citation>
    <scope>NUCLEOTIDE SEQUENCE [LARGE SCALE GENOMIC DNA]</scope>
    <source>
        <strain evidence="3 4">NBRC 110785</strain>
    </source>
</reference>
<name>A0ABQ4DH33_9CELL</name>
<evidence type="ECO:0000313" key="4">
    <source>
        <dbReference type="Proteomes" id="UP000614741"/>
    </source>
</evidence>
<keyword evidence="1" id="KW-1133">Transmembrane helix</keyword>
<evidence type="ECO:0000256" key="1">
    <source>
        <dbReference type="SAM" id="Phobius"/>
    </source>
</evidence>
<accession>A0ABQ4DH33</accession>
<evidence type="ECO:0000313" key="3">
    <source>
        <dbReference type="EMBL" id="GIG38624.1"/>
    </source>
</evidence>
<gene>
    <name evidence="3" type="ORF">Cph01nite_03860</name>
</gene>
<feature type="chain" id="PRO_5045553957" description="DUF916 domain-containing protein" evidence="2">
    <location>
        <begin position="34"/>
        <end position="351"/>
    </location>
</feature>
<dbReference type="RefSeq" id="WP_203670694.1">
    <property type="nucleotide sequence ID" value="NZ_BONP01000002.1"/>
</dbReference>
<protein>
    <recommendedName>
        <fullName evidence="5">DUF916 domain-containing protein</fullName>
    </recommendedName>
</protein>
<dbReference type="Proteomes" id="UP000614741">
    <property type="component" value="Unassembled WGS sequence"/>
</dbReference>
<sequence length="351" mass="35741">MTRPQARIPAALVPLSLAVALLGAVLLGAPAHAAAADAATTTVTWGVRPADVEPHEAGRPNFAYTAAPGETVEDALVVSNHGAAETTLRVYVADAFTTSRGVLDLLRPDERSTGVGAWTSVGSPEVTIPAGESVVVPFTLTIPSDAEPGDHAGGVVTSLASAREDGVSIDRRLGARLHLRVDGPVTPGAALADVRAVHQGVLNPAAAGSADVRVDVVNAGNVRVDGVATVTVSGPFGWAARVQQVDVPELLPGERTTVEVTVDGVRPLLWLGATVSLVPTVVTDGTTLAPVTATAATAAVPWTLLTLLVLAAAAVWTARRQARRRTAATDRLVAEAVAAARAQDAPTVPVP</sequence>
<comment type="caution">
    <text evidence="3">The sequence shown here is derived from an EMBL/GenBank/DDBJ whole genome shotgun (WGS) entry which is preliminary data.</text>
</comment>
<proteinExistence type="predicted"/>
<feature type="signal peptide" evidence="2">
    <location>
        <begin position="1"/>
        <end position="33"/>
    </location>
</feature>
<keyword evidence="1" id="KW-0472">Membrane</keyword>
<dbReference type="EMBL" id="BONP01000002">
    <property type="protein sequence ID" value="GIG38624.1"/>
    <property type="molecule type" value="Genomic_DNA"/>
</dbReference>
<keyword evidence="4" id="KW-1185">Reference proteome</keyword>
<organism evidence="3 4">
    <name type="scientific">Cellulomonas phragmiteti</name>
    <dbReference type="NCBI Taxonomy" id="478780"/>
    <lineage>
        <taxon>Bacteria</taxon>
        <taxon>Bacillati</taxon>
        <taxon>Actinomycetota</taxon>
        <taxon>Actinomycetes</taxon>
        <taxon>Micrococcales</taxon>
        <taxon>Cellulomonadaceae</taxon>
        <taxon>Cellulomonas</taxon>
    </lineage>
</organism>
<keyword evidence="1" id="KW-0812">Transmembrane</keyword>
<feature type="transmembrane region" description="Helical" evidence="1">
    <location>
        <begin position="299"/>
        <end position="318"/>
    </location>
</feature>
<evidence type="ECO:0008006" key="5">
    <source>
        <dbReference type="Google" id="ProtNLM"/>
    </source>
</evidence>
<evidence type="ECO:0000256" key="2">
    <source>
        <dbReference type="SAM" id="SignalP"/>
    </source>
</evidence>
<keyword evidence="2" id="KW-0732">Signal</keyword>